<dbReference type="Gene3D" id="3.40.50.300">
    <property type="entry name" value="P-loop containing nucleotide triphosphate hydrolases"/>
    <property type="match status" value="1"/>
</dbReference>
<evidence type="ECO:0000256" key="2">
    <source>
        <dbReference type="ARBA" id="ARBA00018143"/>
    </source>
</evidence>
<comment type="function">
    <text evidence="8 9">Involved in DNA repair and in homologous recombination. May regulate the cleavage reactions of the branch-structured DNA. Has a very weak ATPase activity that is not stimulated by DNA. Binds DNA but does not promote DNA strands exchange.</text>
</comment>
<dbReference type="PRINTS" id="PR01874">
    <property type="entry name" value="DNAREPAIRADA"/>
</dbReference>
<dbReference type="NCBIfam" id="TIGR02237">
    <property type="entry name" value="recomb_radB"/>
    <property type="match status" value="1"/>
</dbReference>
<dbReference type="PANTHER" id="PTHR22942:SF47">
    <property type="entry name" value="DNA REPAIR AND RECOMBINATION PROTEIN RADB"/>
    <property type="match status" value="1"/>
</dbReference>
<dbReference type="RefSeq" id="WP_004077512.1">
    <property type="nucleotide sequence ID" value="NZ_CM001436.1"/>
</dbReference>
<keyword evidence="5 9" id="KW-0067">ATP-binding</keyword>
<dbReference type="STRING" id="937775.Metlim_1625"/>
<dbReference type="GO" id="GO:0006310">
    <property type="term" value="P:DNA recombination"/>
    <property type="evidence" value="ECO:0007669"/>
    <property type="project" value="UniProtKB-UniRule"/>
</dbReference>
<reference evidence="11 12" key="1">
    <citation type="submission" date="2011-10" db="EMBL/GenBank/DDBJ databases">
        <title>The Improved High-Quality Draft genome of Methanoplanus limicola DSM 2279.</title>
        <authorList>
            <consortium name="US DOE Joint Genome Institute (JGI-PGF)"/>
            <person name="Lucas S."/>
            <person name="Copeland A."/>
            <person name="Lapidus A."/>
            <person name="Glavina del Rio T."/>
            <person name="Dalin E."/>
            <person name="Tice H."/>
            <person name="Bruce D."/>
            <person name="Goodwin L."/>
            <person name="Pitluck S."/>
            <person name="Peters L."/>
            <person name="Mikhailova N."/>
            <person name="Lu M."/>
            <person name="Kyrpides N."/>
            <person name="Mavromatis K."/>
            <person name="Ivanova N."/>
            <person name="Markowitz V."/>
            <person name="Cheng J.-F."/>
            <person name="Hugenholtz P."/>
            <person name="Woyke T."/>
            <person name="Wu D."/>
            <person name="Wirth R."/>
            <person name="Brambilla E.-M."/>
            <person name="Klenk H.-P."/>
            <person name="Eisen J.A."/>
        </authorList>
    </citation>
    <scope>NUCLEOTIDE SEQUENCE [LARGE SCALE GENOMIC DNA]</scope>
    <source>
        <strain evidence="11 12">DSM 2279</strain>
    </source>
</reference>
<keyword evidence="7 9" id="KW-0233">DNA recombination</keyword>
<keyword evidence="12" id="KW-1185">Reference proteome</keyword>
<dbReference type="InParanoid" id="H1Z447"/>
<dbReference type="OrthoDB" id="17644at2157"/>
<evidence type="ECO:0000256" key="6">
    <source>
        <dbReference type="ARBA" id="ARBA00023125"/>
    </source>
</evidence>
<dbReference type="HOGENOM" id="CLU_041732_2_0_2"/>
<comment type="similarity">
    <text evidence="1 9">Belongs to the eukaryotic RecA-like protein family. RadB subfamily.</text>
</comment>
<keyword evidence="4 9" id="KW-0227">DNA damage</keyword>
<keyword evidence="3 9" id="KW-0547">Nucleotide-binding</keyword>
<dbReference type="AlphaFoldDB" id="H1Z447"/>
<dbReference type="InterPro" id="IPR027417">
    <property type="entry name" value="P-loop_NTPase"/>
</dbReference>
<dbReference type="GO" id="GO:0140664">
    <property type="term" value="F:ATP-dependent DNA damage sensor activity"/>
    <property type="evidence" value="ECO:0007669"/>
    <property type="project" value="InterPro"/>
</dbReference>
<evidence type="ECO:0000256" key="7">
    <source>
        <dbReference type="ARBA" id="ARBA00023172"/>
    </source>
</evidence>
<evidence type="ECO:0000313" key="11">
    <source>
        <dbReference type="EMBL" id="EHQ35726.1"/>
    </source>
</evidence>
<organism evidence="11 12">
    <name type="scientific">Methanoplanus limicola DSM 2279</name>
    <dbReference type="NCBI Taxonomy" id="937775"/>
    <lineage>
        <taxon>Archaea</taxon>
        <taxon>Methanobacteriati</taxon>
        <taxon>Methanobacteriota</taxon>
        <taxon>Stenosarchaea group</taxon>
        <taxon>Methanomicrobia</taxon>
        <taxon>Methanomicrobiales</taxon>
        <taxon>Methanomicrobiaceae</taxon>
        <taxon>Methanoplanus</taxon>
    </lineage>
</organism>
<dbReference type="Pfam" id="PF08423">
    <property type="entry name" value="Rad51"/>
    <property type="match status" value="1"/>
</dbReference>
<dbReference type="Proteomes" id="UP000005741">
    <property type="component" value="Chromosome"/>
</dbReference>
<dbReference type="SUPFAM" id="SSF52540">
    <property type="entry name" value="P-loop containing nucleoside triphosphate hydrolases"/>
    <property type="match status" value="1"/>
</dbReference>
<evidence type="ECO:0000259" key="10">
    <source>
        <dbReference type="PROSITE" id="PS50162"/>
    </source>
</evidence>
<evidence type="ECO:0000256" key="9">
    <source>
        <dbReference type="HAMAP-Rule" id="MF_00350"/>
    </source>
</evidence>
<dbReference type="GO" id="GO:0006281">
    <property type="term" value="P:DNA repair"/>
    <property type="evidence" value="ECO:0007669"/>
    <property type="project" value="UniProtKB-UniRule"/>
</dbReference>
<proteinExistence type="inferred from homology"/>
<evidence type="ECO:0000256" key="8">
    <source>
        <dbReference type="ARBA" id="ARBA00024641"/>
    </source>
</evidence>
<evidence type="ECO:0000313" key="12">
    <source>
        <dbReference type="Proteomes" id="UP000005741"/>
    </source>
</evidence>
<dbReference type="PIRSF" id="PIRSF003336">
    <property type="entry name" value="RadB"/>
    <property type="match status" value="1"/>
</dbReference>
<name>H1Z447_9EURY</name>
<feature type="domain" description="RecA family profile 1" evidence="10">
    <location>
        <begin position="2"/>
        <end position="160"/>
    </location>
</feature>
<accession>H1Z447</accession>
<dbReference type="EMBL" id="CM001436">
    <property type="protein sequence ID" value="EHQ35726.1"/>
    <property type="molecule type" value="Genomic_DNA"/>
</dbReference>
<evidence type="ECO:0000256" key="3">
    <source>
        <dbReference type="ARBA" id="ARBA00022741"/>
    </source>
</evidence>
<dbReference type="InterPro" id="IPR020588">
    <property type="entry name" value="RecA_ATP-bd"/>
</dbReference>
<dbReference type="GO" id="GO:0003684">
    <property type="term" value="F:damaged DNA binding"/>
    <property type="evidence" value="ECO:0007669"/>
    <property type="project" value="UniProtKB-UniRule"/>
</dbReference>
<evidence type="ECO:0000256" key="5">
    <source>
        <dbReference type="ARBA" id="ARBA00022840"/>
    </source>
</evidence>
<dbReference type="GO" id="GO:0005524">
    <property type="term" value="F:ATP binding"/>
    <property type="evidence" value="ECO:0007669"/>
    <property type="project" value="UniProtKB-UniRule"/>
</dbReference>
<dbReference type="InterPro" id="IPR011939">
    <property type="entry name" value="DNA_repair_and_recomb_RadB"/>
</dbReference>
<dbReference type="PANTHER" id="PTHR22942">
    <property type="entry name" value="RECA/RAD51/RADA DNA STRAND-PAIRING FAMILY MEMBER"/>
    <property type="match status" value="1"/>
</dbReference>
<gene>
    <name evidence="9" type="primary">radB</name>
    <name evidence="11" type="ORF">Metlim_1625</name>
</gene>
<keyword evidence="6 9" id="KW-0238">DNA-binding</keyword>
<dbReference type="PROSITE" id="PS50162">
    <property type="entry name" value="RECA_2"/>
    <property type="match status" value="1"/>
</dbReference>
<evidence type="ECO:0000256" key="1">
    <source>
        <dbReference type="ARBA" id="ARBA00006876"/>
    </source>
</evidence>
<evidence type="ECO:0000256" key="4">
    <source>
        <dbReference type="ARBA" id="ARBA00022763"/>
    </source>
</evidence>
<protein>
    <recommendedName>
        <fullName evidence="2 9">DNA repair and recombination protein RadB</fullName>
    </recommendedName>
</protein>
<dbReference type="InterPro" id="IPR013632">
    <property type="entry name" value="Rad51_C"/>
</dbReference>
<sequence>MDISKIHTGSDVLDELIGGGLEKRVITQYYGEPAGGKSTFCLMSAVSVLKSGGSVIYIDSEGFSAERYRQIAGENATEMAANIILFEPCDFREQSIMIDQCREILEKKSTGLIILDSITALYRVNAAGSGDVQRQLSQQLIKLLAYSRRYDIPVIVTNQVYTDIDTDRLSGLGGTSLRHISKVIVRIERDNNSRKAVLEKHRSKPEGESFRFEITEKGIKKISNP</sequence>
<dbReference type="HAMAP" id="MF_00350">
    <property type="entry name" value="RadB"/>
    <property type="match status" value="1"/>
</dbReference>